<proteinExistence type="predicted"/>
<evidence type="ECO:0000256" key="1">
    <source>
        <dbReference type="SAM" id="Phobius"/>
    </source>
</evidence>
<accession>A0ABV6NVW9</accession>
<dbReference type="EMBL" id="JBHLUE010000004">
    <property type="protein sequence ID" value="MFC0564198.1"/>
    <property type="molecule type" value="Genomic_DNA"/>
</dbReference>
<keyword evidence="3" id="KW-1185">Reference proteome</keyword>
<keyword evidence="1" id="KW-1133">Transmembrane helix</keyword>
<organism evidence="2 3">
    <name type="scientific">Plantactinospora siamensis</name>
    <dbReference type="NCBI Taxonomy" id="555372"/>
    <lineage>
        <taxon>Bacteria</taxon>
        <taxon>Bacillati</taxon>
        <taxon>Actinomycetota</taxon>
        <taxon>Actinomycetes</taxon>
        <taxon>Micromonosporales</taxon>
        <taxon>Micromonosporaceae</taxon>
        <taxon>Plantactinospora</taxon>
    </lineage>
</organism>
<feature type="transmembrane region" description="Helical" evidence="1">
    <location>
        <begin position="43"/>
        <end position="63"/>
    </location>
</feature>
<sequence length="264" mass="27607">MTTVTKPPARTAPTASRAAVRRPSLARLTGVELRKLADTRAGVWLLITIGLIAAAIVVVQLFVVPEAEQTFASFFEPSLLPVGILLPVLGILSITSEWSQRSGLATFTLTPRRGRVVLAKLAAVVLAALASVLASLAVAAAGTLIAGATGDGGRWTIEAAVIWHAVLLQGINVLMGAAFGLLLLNTPLAIVTYLLLPTVWSVLGGLIKSLRGPAGWLDTTVTMDPLFGPTVTAAQWGRLAVSVAVWVALPLTAGLYRTLRREVA</sequence>
<reference evidence="2 3" key="1">
    <citation type="submission" date="2024-09" db="EMBL/GenBank/DDBJ databases">
        <authorList>
            <person name="Sun Q."/>
            <person name="Mori K."/>
        </authorList>
    </citation>
    <scope>NUCLEOTIDE SEQUENCE [LARGE SCALE GENOMIC DNA]</scope>
    <source>
        <strain evidence="2 3">TBRC 2205</strain>
    </source>
</reference>
<protein>
    <submittedName>
        <fullName evidence="2">ABC transporter permease</fullName>
    </submittedName>
</protein>
<evidence type="ECO:0000313" key="2">
    <source>
        <dbReference type="EMBL" id="MFC0564198.1"/>
    </source>
</evidence>
<feature type="transmembrane region" description="Helical" evidence="1">
    <location>
        <begin position="161"/>
        <end position="183"/>
    </location>
</feature>
<feature type="transmembrane region" description="Helical" evidence="1">
    <location>
        <begin position="78"/>
        <end position="96"/>
    </location>
</feature>
<keyword evidence="1" id="KW-0812">Transmembrane</keyword>
<gene>
    <name evidence="2" type="ORF">ACFFHU_08470</name>
</gene>
<comment type="caution">
    <text evidence="2">The sequence shown here is derived from an EMBL/GenBank/DDBJ whole genome shotgun (WGS) entry which is preliminary data.</text>
</comment>
<feature type="transmembrane region" description="Helical" evidence="1">
    <location>
        <begin position="236"/>
        <end position="256"/>
    </location>
</feature>
<keyword evidence="1" id="KW-0472">Membrane</keyword>
<dbReference type="RefSeq" id="WP_377337142.1">
    <property type="nucleotide sequence ID" value="NZ_JBHLUE010000004.1"/>
</dbReference>
<name>A0ABV6NVW9_9ACTN</name>
<dbReference type="Proteomes" id="UP001589894">
    <property type="component" value="Unassembled WGS sequence"/>
</dbReference>
<feature type="transmembrane region" description="Helical" evidence="1">
    <location>
        <begin position="117"/>
        <end position="141"/>
    </location>
</feature>
<evidence type="ECO:0000313" key="3">
    <source>
        <dbReference type="Proteomes" id="UP001589894"/>
    </source>
</evidence>
<feature type="transmembrane region" description="Helical" evidence="1">
    <location>
        <begin position="190"/>
        <end position="207"/>
    </location>
</feature>